<feature type="region of interest" description="Disordered" evidence="1">
    <location>
        <begin position="1"/>
        <end position="316"/>
    </location>
</feature>
<gene>
    <name evidence="3" type="primary">LOC112930335</name>
</gene>
<feature type="compositionally biased region" description="Low complexity" evidence="1">
    <location>
        <begin position="31"/>
        <end position="41"/>
    </location>
</feature>
<sequence length="648" mass="66367">MPRKSGAGDPAAPARASAARGLAPGRPPPGRSRAPLAAHLSRAPRRPPRRAGAPVRFPRAAANAAPAPLLVRGRCPGAAASPAPTPAPPGPPARQEATLGPRRLPARPRAPLASRSPPASRARSHSRLAHGRPPQRPATRTAPRAPRRRPRPPRAVPAAPAPSHRVPLARLPAGQGLRGARAGRRGGAEGRARGPGSAGAGAGAPGHAAPCLRPGRPASAAGAGRRARGAGRRARGAGRRARGGGGPGPGGSPTRGSCCLNAEALPSRRSPRPAQPRPPGAPVPSVPGRCSLPRERRDWSARAEPPSPTPRAAARLTAEAPGRVKCVLSPGACVQAVGVRGDSPTPWGPARPRRRRRDPPMPRCARARGRRRGDVPCPGVPGAGRGLRCALAPLARRGEAWARGQARCARSGASSLPTRPRSNGDLSRAPAAGSRGCRRPRPVRPGPRPPNFFPGRRPRSRPGPRWEPAGLRRARANRSPGGGGLGEGGPERSAARQAAPDPQDPAGPGGRGGGRPLPPWAEVLRSSFQGPGGTLCPRSCRWTCSSGMLGLRSPGTPRLEESQPGPSSFPPAGVGVLQFQKVKKPLWGWESLFCCLGPGGGAGGCAEDVVGGLRGAVLHPHPAAPTLARLGSFAATCSRHPGEANKPL</sequence>
<feature type="compositionally biased region" description="Pro residues" evidence="1">
    <location>
        <begin position="273"/>
        <end position="285"/>
    </location>
</feature>
<feature type="region of interest" description="Disordered" evidence="1">
    <location>
        <begin position="336"/>
        <end position="387"/>
    </location>
</feature>
<protein>
    <recommendedName>
        <fullName evidence="4">Basic proline-rich protein-like</fullName>
    </recommendedName>
</protein>
<dbReference type="GeneID" id="112930335"/>
<feature type="compositionally biased region" description="Low complexity" evidence="1">
    <location>
        <begin position="156"/>
        <end position="180"/>
    </location>
</feature>
<organism evidence="2 3">
    <name type="scientific">Vulpes vulpes</name>
    <name type="common">Red fox</name>
    <dbReference type="NCBI Taxonomy" id="9627"/>
    <lineage>
        <taxon>Eukaryota</taxon>
        <taxon>Metazoa</taxon>
        <taxon>Chordata</taxon>
        <taxon>Craniata</taxon>
        <taxon>Vertebrata</taxon>
        <taxon>Euteleostomi</taxon>
        <taxon>Mammalia</taxon>
        <taxon>Eutheria</taxon>
        <taxon>Laurasiatheria</taxon>
        <taxon>Carnivora</taxon>
        <taxon>Caniformia</taxon>
        <taxon>Canidae</taxon>
        <taxon>Vulpes</taxon>
    </lineage>
</organism>
<dbReference type="RefSeq" id="XP_072616587.1">
    <property type="nucleotide sequence ID" value="XM_072760486.1"/>
</dbReference>
<dbReference type="Proteomes" id="UP001652641">
    <property type="component" value="Chromosome 6"/>
</dbReference>
<evidence type="ECO:0000313" key="3">
    <source>
        <dbReference type="RefSeq" id="XP_072616587.1"/>
    </source>
</evidence>
<evidence type="ECO:0000313" key="2">
    <source>
        <dbReference type="Proteomes" id="UP001652641"/>
    </source>
</evidence>
<feature type="compositionally biased region" description="Low complexity" evidence="1">
    <location>
        <begin position="50"/>
        <end position="68"/>
    </location>
</feature>
<evidence type="ECO:0000256" key="1">
    <source>
        <dbReference type="SAM" id="MobiDB-lite"/>
    </source>
</evidence>
<feature type="region of interest" description="Disordered" evidence="1">
    <location>
        <begin position="400"/>
        <end position="526"/>
    </location>
</feature>
<feature type="compositionally biased region" description="Low complexity" evidence="1">
    <location>
        <begin position="495"/>
        <end position="506"/>
    </location>
</feature>
<feature type="compositionally biased region" description="Low complexity" evidence="1">
    <location>
        <begin position="99"/>
        <end position="121"/>
    </location>
</feature>
<feature type="compositionally biased region" description="Gly residues" evidence="1">
    <location>
        <begin position="243"/>
        <end position="253"/>
    </location>
</feature>
<feature type="compositionally biased region" description="Basic and acidic residues" evidence="1">
    <location>
        <begin position="292"/>
        <end position="301"/>
    </location>
</feature>
<reference evidence="3" key="1">
    <citation type="submission" date="2025-08" db="UniProtKB">
        <authorList>
            <consortium name="RefSeq"/>
        </authorList>
    </citation>
    <scope>IDENTIFICATION</scope>
    <source>
        <tissue evidence="3">Cell line</tissue>
    </source>
</reference>
<keyword evidence="2" id="KW-1185">Reference proteome</keyword>
<feature type="compositionally biased region" description="Low complexity" evidence="1">
    <location>
        <begin position="7"/>
        <end position="24"/>
    </location>
</feature>
<feature type="compositionally biased region" description="Low complexity" evidence="1">
    <location>
        <begin position="205"/>
        <end position="224"/>
    </location>
</feature>
<feature type="compositionally biased region" description="Pro residues" evidence="1">
    <location>
        <begin position="83"/>
        <end position="92"/>
    </location>
</feature>
<name>A0ABM5AP67_VULVU</name>
<feature type="compositionally biased region" description="Polar residues" evidence="1">
    <location>
        <begin position="412"/>
        <end position="425"/>
    </location>
</feature>
<feature type="compositionally biased region" description="Basic residues" evidence="1">
    <location>
        <begin position="225"/>
        <end position="242"/>
    </location>
</feature>
<accession>A0ABM5AP67</accession>
<proteinExistence type="predicted"/>
<feature type="compositionally biased region" description="Pro residues" evidence="1">
    <location>
        <begin position="443"/>
        <end position="452"/>
    </location>
</feature>
<evidence type="ECO:0008006" key="4">
    <source>
        <dbReference type="Google" id="ProtNLM"/>
    </source>
</evidence>